<evidence type="ECO:0000256" key="4">
    <source>
        <dbReference type="ARBA" id="ARBA00022691"/>
    </source>
</evidence>
<dbReference type="EMBL" id="JAPDFW010000133">
    <property type="protein sequence ID" value="KAJ5067182.1"/>
    <property type="molecule type" value="Genomic_DNA"/>
</dbReference>
<dbReference type="GO" id="GO:0005634">
    <property type="term" value="C:nucleus"/>
    <property type="evidence" value="ECO:0007669"/>
    <property type="project" value="TreeGrafter"/>
</dbReference>
<dbReference type="GO" id="GO:0001734">
    <property type="term" value="F:mRNA m(6)A methyltransferase activity"/>
    <property type="evidence" value="ECO:0007669"/>
    <property type="project" value="UniProtKB-EC"/>
</dbReference>
<comment type="similarity">
    <text evidence="6">Belongs to the MT-A70-like family.</text>
</comment>
<dbReference type="InterPro" id="IPR007757">
    <property type="entry name" value="MT-A70-like"/>
</dbReference>
<dbReference type="Proteomes" id="UP001149090">
    <property type="component" value="Unassembled WGS sequence"/>
</dbReference>
<evidence type="ECO:0000256" key="5">
    <source>
        <dbReference type="ARBA" id="ARBA00048957"/>
    </source>
</evidence>
<organism evidence="7 8">
    <name type="scientific">Anaeramoeba ignava</name>
    <name type="common">Anaerobic marine amoeba</name>
    <dbReference type="NCBI Taxonomy" id="1746090"/>
    <lineage>
        <taxon>Eukaryota</taxon>
        <taxon>Metamonada</taxon>
        <taxon>Anaeramoebidae</taxon>
        <taxon>Anaeramoeba</taxon>
    </lineage>
</organism>
<protein>
    <recommendedName>
        <fullName evidence="1">mRNA m(6)A methyltransferase</fullName>
        <ecNumber evidence="1">2.1.1.348</ecNumber>
    </recommendedName>
</protein>
<sequence length="229" mass="26615">MNYWDYLGKNFDSETPIEILEELLKESKEELKEIEEILEEDDPKLNEKATKEELEGFGVFEAPEFCVPIKCDVREFDWEKLAKEGPFDAIIADPPWRLAGPNPTRGVHIGYDTLTDNEIASIVQLLNNWGYRLETTIEWIKMGNSGRIAKGNGYYLQHSKETCLVGIKGNPKPKEYPIDVIVYPRRGQSQKPNTLYEMVEKMYPNGKYLEIFARRNNLRNFWISIGIEF</sequence>
<name>A0A9Q0R4L5_ANAIG</name>
<evidence type="ECO:0000256" key="3">
    <source>
        <dbReference type="ARBA" id="ARBA00022679"/>
    </source>
</evidence>
<evidence type="ECO:0000256" key="1">
    <source>
        <dbReference type="ARBA" id="ARBA00012160"/>
    </source>
</evidence>
<comment type="catalytic activity">
    <reaction evidence="5">
        <text>an adenosine in mRNA + S-adenosyl-L-methionine = an N(6)-methyladenosine in mRNA + S-adenosyl-L-homocysteine + H(+)</text>
        <dbReference type="Rhea" id="RHEA:55584"/>
        <dbReference type="Rhea" id="RHEA-COMP:12414"/>
        <dbReference type="Rhea" id="RHEA-COMP:12417"/>
        <dbReference type="ChEBI" id="CHEBI:15378"/>
        <dbReference type="ChEBI" id="CHEBI:57856"/>
        <dbReference type="ChEBI" id="CHEBI:59789"/>
        <dbReference type="ChEBI" id="CHEBI:74411"/>
        <dbReference type="ChEBI" id="CHEBI:74449"/>
        <dbReference type="EC" id="2.1.1.348"/>
    </reaction>
</comment>
<keyword evidence="8" id="KW-1185">Reference proteome</keyword>
<dbReference type="GO" id="GO:0036396">
    <property type="term" value="C:RNA N6-methyladenosine methyltransferase complex"/>
    <property type="evidence" value="ECO:0007669"/>
    <property type="project" value="TreeGrafter"/>
</dbReference>
<comment type="caution">
    <text evidence="7">The sequence shown here is derived from an EMBL/GenBank/DDBJ whole genome shotgun (WGS) entry which is preliminary data.</text>
</comment>
<evidence type="ECO:0000256" key="6">
    <source>
        <dbReference type="PROSITE-ProRule" id="PRU00489"/>
    </source>
</evidence>
<dbReference type="PANTHER" id="PTHR12829:SF7">
    <property type="entry name" value="N6-ADENOSINE-METHYLTRANSFERASE CATALYTIC SUBUNIT"/>
    <property type="match status" value="1"/>
</dbReference>
<dbReference type="EC" id="2.1.1.348" evidence="1"/>
<evidence type="ECO:0000256" key="2">
    <source>
        <dbReference type="ARBA" id="ARBA00022603"/>
    </source>
</evidence>
<dbReference type="InterPro" id="IPR002052">
    <property type="entry name" value="DNA_methylase_N6_adenine_CS"/>
</dbReference>
<dbReference type="Pfam" id="PF05063">
    <property type="entry name" value="MT-A70"/>
    <property type="match status" value="1"/>
</dbReference>
<dbReference type="CDD" id="cd02440">
    <property type="entry name" value="AdoMet_MTases"/>
    <property type="match status" value="1"/>
</dbReference>
<dbReference type="InterPro" id="IPR029063">
    <property type="entry name" value="SAM-dependent_MTases_sf"/>
</dbReference>
<evidence type="ECO:0000313" key="8">
    <source>
        <dbReference type="Proteomes" id="UP001149090"/>
    </source>
</evidence>
<reference evidence="7" key="1">
    <citation type="submission" date="2022-10" db="EMBL/GenBank/DDBJ databases">
        <title>Novel sulphate-reducing endosymbionts in the free-living metamonad Anaeramoeba.</title>
        <authorList>
            <person name="Jerlstrom-Hultqvist J."/>
            <person name="Cepicka I."/>
            <person name="Gallot-Lavallee L."/>
            <person name="Salas-Leiva D."/>
            <person name="Curtis B.A."/>
            <person name="Zahonova K."/>
            <person name="Pipaliya S."/>
            <person name="Dacks J."/>
            <person name="Roger A.J."/>
        </authorList>
    </citation>
    <scope>NUCLEOTIDE SEQUENCE</scope>
    <source>
        <strain evidence="7">BMAN</strain>
    </source>
</reference>
<dbReference type="GO" id="GO:0003676">
    <property type="term" value="F:nucleic acid binding"/>
    <property type="evidence" value="ECO:0007669"/>
    <property type="project" value="InterPro"/>
</dbReference>
<keyword evidence="3" id="KW-0808">Transferase</keyword>
<dbReference type="PROSITE" id="PS51143">
    <property type="entry name" value="MT_A70"/>
    <property type="match status" value="1"/>
</dbReference>
<keyword evidence="4" id="KW-0949">S-adenosyl-L-methionine</keyword>
<dbReference type="SUPFAM" id="SSF53335">
    <property type="entry name" value="S-adenosyl-L-methionine-dependent methyltransferases"/>
    <property type="match status" value="1"/>
</dbReference>
<proteinExistence type="inferred from homology"/>
<dbReference type="PROSITE" id="PS00092">
    <property type="entry name" value="N6_MTASE"/>
    <property type="match status" value="1"/>
</dbReference>
<dbReference type="PANTHER" id="PTHR12829">
    <property type="entry name" value="N6-ADENOSINE-METHYLTRANSFERASE"/>
    <property type="match status" value="1"/>
</dbReference>
<dbReference type="AlphaFoldDB" id="A0A9Q0R4L5"/>
<gene>
    <name evidence="7" type="ORF">M0811_13232</name>
</gene>
<accession>A0A9Q0R4L5</accession>
<dbReference type="GO" id="GO:0032259">
    <property type="term" value="P:methylation"/>
    <property type="evidence" value="ECO:0007669"/>
    <property type="project" value="UniProtKB-KW"/>
</dbReference>
<evidence type="ECO:0000313" key="7">
    <source>
        <dbReference type="EMBL" id="KAJ5067182.1"/>
    </source>
</evidence>
<dbReference type="OrthoDB" id="10262526at2759"/>
<keyword evidence="2" id="KW-0489">Methyltransferase</keyword>